<dbReference type="AlphaFoldDB" id="A0A8J5V165"/>
<protein>
    <submittedName>
        <fullName evidence="3">Uncharacterized protein</fullName>
    </submittedName>
</protein>
<keyword evidence="2" id="KW-0472">Membrane</keyword>
<evidence type="ECO:0000313" key="4">
    <source>
        <dbReference type="Proteomes" id="UP000729913"/>
    </source>
</evidence>
<accession>A0A8J5V165</accession>
<evidence type="ECO:0000313" key="3">
    <source>
        <dbReference type="EMBL" id="KAG8041401.1"/>
    </source>
</evidence>
<name>A0A8J5V165_9HYME</name>
<keyword evidence="4" id="KW-1185">Reference proteome</keyword>
<feature type="compositionally biased region" description="Basic and acidic residues" evidence="1">
    <location>
        <begin position="143"/>
        <end position="205"/>
    </location>
</feature>
<proteinExistence type="predicted"/>
<evidence type="ECO:0000256" key="2">
    <source>
        <dbReference type="SAM" id="Phobius"/>
    </source>
</evidence>
<evidence type="ECO:0000256" key="1">
    <source>
        <dbReference type="SAM" id="MobiDB-lite"/>
    </source>
</evidence>
<dbReference type="Proteomes" id="UP000729913">
    <property type="component" value="Unassembled WGS sequence"/>
</dbReference>
<comment type="caution">
    <text evidence="3">The sequence shown here is derived from an EMBL/GenBank/DDBJ whole genome shotgun (WGS) entry which is preliminary data.</text>
</comment>
<reference evidence="3" key="2">
    <citation type="submission" date="2021-04" db="EMBL/GenBank/DDBJ databases">
        <title>Genome-wide patterns of bracovirus chromosomal integration into multiple host tissues during parasitism.</title>
        <authorList>
            <person name="Chebbi M.A.C."/>
        </authorList>
    </citation>
    <scope>NUCLEOTIDE SEQUENCE</scope>
    <source>
        <tissue evidence="3">Whole body</tissue>
    </source>
</reference>
<feature type="transmembrane region" description="Helical" evidence="2">
    <location>
        <begin position="35"/>
        <end position="58"/>
    </location>
</feature>
<gene>
    <name evidence="3" type="ORF">G9C98_002389</name>
</gene>
<keyword evidence="2" id="KW-0812">Transmembrane</keyword>
<reference evidence="3" key="1">
    <citation type="submission" date="2020-03" db="EMBL/GenBank/DDBJ databases">
        <authorList>
            <person name="Chebbi M.A."/>
            <person name="Drezen J.M."/>
        </authorList>
    </citation>
    <scope>NUCLEOTIDE SEQUENCE</scope>
    <source>
        <tissue evidence="3">Whole body</tissue>
    </source>
</reference>
<feature type="region of interest" description="Disordered" evidence="1">
    <location>
        <begin position="133"/>
        <end position="268"/>
    </location>
</feature>
<dbReference type="OrthoDB" id="7691309at2759"/>
<dbReference type="EMBL" id="JAAOIC020000019">
    <property type="protein sequence ID" value="KAG8041401.1"/>
    <property type="molecule type" value="Genomic_DNA"/>
</dbReference>
<sequence length="298" mass="33538">MKSSPSDPPKGISLRDVSRSTTSQRCRGDSVGKSIFSLILISCVMFCWSLWCSVVASLDRRRVTSIKTNGFDHENNNKLHWPFGWSVESSHRLDSGSPFWRIQLDQDLLDTISAIYPEWFKNYTNSSRTSISSIISSSPTHQSNDESIDRDKASDSTDQEGQDHKSTKEAKTKSKVRKLERSKDRREKRQIREVDRDLPGSETVKKGAKHPSSGPRHERERTESSSTGRKSAGGASENTSPESEDSVEMAEGNRSSPPKAEVDDSPLQYAMDRNKECKYIEAYLILFFNPISTPLALE</sequence>
<organism evidence="3 4">
    <name type="scientific">Cotesia typhae</name>
    <dbReference type="NCBI Taxonomy" id="2053667"/>
    <lineage>
        <taxon>Eukaryota</taxon>
        <taxon>Metazoa</taxon>
        <taxon>Ecdysozoa</taxon>
        <taxon>Arthropoda</taxon>
        <taxon>Hexapoda</taxon>
        <taxon>Insecta</taxon>
        <taxon>Pterygota</taxon>
        <taxon>Neoptera</taxon>
        <taxon>Endopterygota</taxon>
        <taxon>Hymenoptera</taxon>
        <taxon>Apocrita</taxon>
        <taxon>Ichneumonoidea</taxon>
        <taxon>Braconidae</taxon>
        <taxon>Microgastrinae</taxon>
        <taxon>Cotesia</taxon>
    </lineage>
</organism>
<keyword evidence="2" id="KW-1133">Transmembrane helix</keyword>